<reference evidence="2 3" key="1">
    <citation type="submission" date="2018-06" db="EMBL/GenBank/DDBJ databases">
        <title>Genomic Encyclopedia of Archaeal and Bacterial Type Strains, Phase II (KMG-II): from individual species to whole genera.</title>
        <authorList>
            <person name="Goeker M."/>
        </authorList>
    </citation>
    <scope>NUCLEOTIDE SEQUENCE [LARGE SCALE GENOMIC DNA]</scope>
    <source>
        <strain evidence="2 3">DSM 23446</strain>
    </source>
</reference>
<dbReference type="OrthoDB" id="823121at2"/>
<evidence type="ECO:0008006" key="4">
    <source>
        <dbReference type="Google" id="ProtNLM"/>
    </source>
</evidence>
<accession>A0A327PNI8</accession>
<evidence type="ECO:0000256" key="1">
    <source>
        <dbReference type="SAM" id="SignalP"/>
    </source>
</evidence>
<organism evidence="2 3">
    <name type="scientific">Algoriphagus yeomjeoni</name>
    <dbReference type="NCBI Taxonomy" id="291403"/>
    <lineage>
        <taxon>Bacteria</taxon>
        <taxon>Pseudomonadati</taxon>
        <taxon>Bacteroidota</taxon>
        <taxon>Cytophagia</taxon>
        <taxon>Cytophagales</taxon>
        <taxon>Cyclobacteriaceae</taxon>
        <taxon>Algoriphagus</taxon>
    </lineage>
</organism>
<dbReference type="AlphaFoldDB" id="A0A327PNI8"/>
<name>A0A327PNI8_9BACT</name>
<dbReference type="EMBL" id="QLLK01000002">
    <property type="protein sequence ID" value="RAI93870.1"/>
    <property type="molecule type" value="Genomic_DNA"/>
</dbReference>
<keyword evidence="1" id="KW-0732">Signal</keyword>
<dbReference type="PROSITE" id="PS51257">
    <property type="entry name" value="PROKAR_LIPOPROTEIN"/>
    <property type="match status" value="1"/>
</dbReference>
<gene>
    <name evidence="2" type="ORF">LV83_00776</name>
</gene>
<proteinExistence type="predicted"/>
<comment type="caution">
    <text evidence="2">The sequence shown here is derived from an EMBL/GenBank/DDBJ whole genome shotgun (WGS) entry which is preliminary data.</text>
</comment>
<feature type="chain" id="PRO_5016253239" description="DUF4382 domain-containing protein" evidence="1">
    <location>
        <begin position="21"/>
        <end position="251"/>
    </location>
</feature>
<sequence length="251" mass="27418">MNRKNSFKTILLAASAGILAVACTEKDEIPNYPQSEVKILATIDTGEGAAGARTNNLIYGNFEISDIKVSIDNLKLILRGTNENSKKPSIVQVRENSPQVITLLEDGNIYEPLIATAMAYDGVYGKLNFDLVQAENVPEDDDIYGLSLFVRAQWFDTPAQLYIDLEDEVSIRFNKGIEVAGSVDLYLTLYLDTLLAGIDPNLVSDGNGNGLVEVGPNDEDGNGEAYDAIIANLENSLYLKNGEFKEDKSKN</sequence>
<evidence type="ECO:0000313" key="2">
    <source>
        <dbReference type="EMBL" id="RAI93870.1"/>
    </source>
</evidence>
<protein>
    <recommendedName>
        <fullName evidence="4">DUF4382 domain-containing protein</fullName>
    </recommendedName>
</protein>
<keyword evidence="3" id="KW-1185">Reference proteome</keyword>
<dbReference type="Proteomes" id="UP000249610">
    <property type="component" value="Unassembled WGS sequence"/>
</dbReference>
<feature type="signal peptide" evidence="1">
    <location>
        <begin position="1"/>
        <end position="20"/>
    </location>
</feature>
<evidence type="ECO:0000313" key="3">
    <source>
        <dbReference type="Proteomes" id="UP000249610"/>
    </source>
</evidence>
<dbReference type="RefSeq" id="WP_111610216.1">
    <property type="nucleotide sequence ID" value="NZ_QLLK01000002.1"/>
</dbReference>